<evidence type="ECO:0000313" key="3">
    <source>
        <dbReference type="EMBL" id="RDG35406.1"/>
    </source>
</evidence>
<dbReference type="CDD" id="cd06661">
    <property type="entry name" value="GGCT_like"/>
    <property type="match status" value="1"/>
</dbReference>
<accession>A0A370B6N0</accession>
<organism evidence="3 4">
    <name type="scientific">Streptomyces corynorhini</name>
    <dbReference type="NCBI Taxonomy" id="2282652"/>
    <lineage>
        <taxon>Bacteria</taxon>
        <taxon>Bacillati</taxon>
        <taxon>Actinomycetota</taxon>
        <taxon>Actinomycetes</taxon>
        <taxon>Kitasatosporales</taxon>
        <taxon>Streptomycetaceae</taxon>
        <taxon>Streptomyces</taxon>
    </lineage>
</organism>
<proteinExistence type="predicted"/>
<dbReference type="Gene3D" id="3.10.490.10">
    <property type="entry name" value="Gamma-glutamyl cyclotransferase-like"/>
    <property type="match status" value="1"/>
</dbReference>
<dbReference type="InterPro" id="IPR013024">
    <property type="entry name" value="GGCT-like"/>
</dbReference>
<gene>
    <name evidence="3" type="ORF">DVH02_25415</name>
</gene>
<dbReference type="SUPFAM" id="SSF110857">
    <property type="entry name" value="Gamma-glutamyl cyclotransferase-like"/>
    <property type="match status" value="1"/>
</dbReference>
<dbReference type="RefSeq" id="WP_114626180.1">
    <property type="nucleotide sequence ID" value="NZ_QQNA01000224.1"/>
</dbReference>
<name>A0A370B6N0_9ACTN</name>
<feature type="region of interest" description="Disordered" evidence="1">
    <location>
        <begin position="67"/>
        <end position="89"/>
    </location>
</feature>
<dbReference type="Pfam" id="PF06094">
    <property type="entry name" value="GGACT"/>
    <property type="match status" value="2"/>
</dbReference>
<dbReference type="InterPro" id="IPR036568">
    <property type="entry name" value="GGCT-like_sf"/>
</dbReference>
<reference evidence="3 4" key="1">
    <citation type="submission" date="2018-07" db="EMBL/GenBank/DDBJ databases">
        <title>Streptomyces species from bats.</title>
        <authorList>
            <person name="Dunlap C."/>
        </authorList>
    </citation>
    <scope>NUCLEOTIDE SEQUENCE [LARGE SCALE GENOMIC DNA]</scope>
    <source>
        <strain evidence="3 4">AC230</strain>
    </source>
</reference>
<dbReference type="Proteomes" id="UP000253741">
    <property type="component" value="Unassembled WGS sequence"/>
</dbReference>
<dbReference type="OrthoDB" id="5070127at2"/>
<protein>
    <submittedName>
        <fullName evidence="3">Gamma-glutamylcyclotransferase</fullName>
    </submittedName>
</protein>
<evidence type="ECO:0000313" key="4">
    <source>
        <dbReference type="Proteomes" id="UP000253741"/>
    </source>
</evidence>
<dbReference type="InterPro" id="IPR009288">
    <property type="entry name" value="AIG2-like_dom"/>
</dbReference>
<evidence type="ECO:0000259" key="2">
    <source>
        <dbReference type="Pfam" id="PF06094"/>
    </source>
</evidence>
<dbReference type="EMBL" id="QQNA01000224">
    <property type="protein sequence ID" value="RDG35406.1"/>
    <property type="molecule type" value="Genomic_DNA"/>
</dbReference>
<dbReference type="GO" id="GO:0016740">
    <property type="term" value="F:transferase activity"/>
    <property type="evidence" value="ECO:0007669"/>
    <property type="project" value="UniProtKB-KW"/>
</dbReference>
<comment type="caution">
    <text evidence="3">The sequence shown here is derived from an EMBL/GenBank/DDBJ whole genome shotgun (WGS) entry which is preliminary data.</text>
</comment>
<evidence type="ECO:0000256" key="1">
    <source>
        <dbReference type="SAM" id="MobiDB-lite"/>
    </source>
</evidence>
<feature type="domain" description="Gamma-glutamylcyclotransferase AIG2-like" evidence="2">
    <location>
        <begin position="17"/>
        <end position="64"/>
    </location>
</feature>
<dbReference type="AlphaFoldDB" id="A0A370B6N0"/>
<keyword evidence="3" id="KW-0808">Transferase</keyword>
<keyword evidence="4" id="KW-1185">Reference proteome</keyword>
<feature type="domain" description="Gamma-glutamylcyclotransferase AIG2-like" evidence="2">
    <location>
        <begin position="73"/>
        <end position="172"/>
    </location>
</feature>
<sequence>MSTPRERTNDHVPVLPFFVYGTLRPGGHYHDRFLTGRTVREEPALLAGALLYDGPGYPYAIETTQTTETTETTEMPRVTRVPGAPGTVETSGTVVGELVTPAPAHYGQLLAALDELEGFLGPGHPGNLYDRVVRDIRRADSTTAAAWVYVAAPRVARLLRADGRPIPGGDWNRHGRR</sequence>